<evidence type="ECO:0000259" key="1">
    <source>
        <dbReference type="Pfam" id="PF07714"/>
    </source>
</evidence>
<dbReference type="GO" id="GO:0004672">
    <property type="term" value="F:protein kinase activity"/>
    <property type="evidence" value="ECO:0007669"/>
    <property type="project" value="InterPro"/>
</dbReference>
<name>A0A2G8KF60_STIJA</name>
<reference evidence="2 3" key="1">
    <citation type="journal article" date="2017" name="PLoS Biol.">
        <title>The sea cucumber genome provides insights into morphological evolution and visceral regeneration.</title>
        <authorList>
            <person name="Zhang X."/>
            <person name="Sun L."/>
            <person name="Yuan J."/>
            <person name="Sun Y."/>
            <person name="Gao Y."/>
            <person name="Zhang L."/>
            <person name="Li S."/>
            <person name="Dai H."/>
            <person name="Hamel J.F."/>
            <person name="Liu C."/>
            <person name="Yu Y."/>
            <person name="Liu S."/>
            <person name="Lin W."/>
            <person name="Guo K."/>
            <person name="Jin S."/>
            <person name="Xu P."/>
            <person name="Storey K.B."/>
            <person name="Huan P."/>
            <person name="Zhang T."/>
            <person name="Zhou Y."/>
            <person name="Zhang J."/>
            <person name="Lin C."/>
            <person name="Li X."/>
            <person name="Xing L."/>
            <person name="Huo D."/>
            <person name="Sun M."/>
            <person name="Wang L."/>
            <person name="Mercier A."/>
            <person name="Li F."/>
            <person name="Yang H."/>
            <person name="Xiang J."/>
        </authorList>
    </citation>
    <scope>NUCLEOTIDE SEQUENCE [LARGE SCALE GENOMIC DNA]</scope>
    <source>
        <strain evidence="2">Shaxun</strain>
        <tissue evidence="2">Muscle</tissue>
    </source>
</reference>
<comment type="caution">
    <text evidence="2">The sequence shown here is derived from an EMBL/GenBank/DDBJ whole genome shotgun (WGS) entry which is preliminary data.</text>
</comment>
<dbReference type="Proteomes" id="UP000230750">
    <property type="component" value="Unassembled WGS sequence"/>
</dbReference>
<gene>
    <name evidence="2" type="ORF">BSL78_16481</name>
</gene>
<proteinExistence type="predicted"/>
<dbReference type="EMBL" id="MRZV01000629">
    <property type="protein sequence ID" value="PIK46648.1"/>
    <property type="molecule type" value="Genomic_DNA"/>
</dbReference>
<keyword evidence="3" id="KW-1185">Reference proteome</keyword>
<dbReference type="Pfam" id="PF07714">
    <property type="entry name" value="PK_Tyr_Ser-Thr"/>
    <property type="match status" value="1"/>
</dbReference>
<protein>
    <recommendedName>
        <fullName evidence="1">Serine-threonine/tyrosine-protein kinase catalytic domain-containing protein</fullName>
    </recommendedName>
</protein>
<dbReference type="InterPro" id="IPR011009">
    <property type="entry name" value="Kinase-like_dom_sf"/>
</dbReference>
<sequence length="89" mass="10259">MCTREDTTHLVSMLLDTQNLQNCPHHAPECISEGIYTEFSDVWYVANVLWEMMSEENINADYQIEAGWQAAQIQQDTKLMKPSNCSTEM</sequence>
<dbReference type="InterPro" id="IPR001245">
    <property type="entry name" value="Ser-Thr/Tyr_kinase_cat_dom"/>
</dbReference>
<evidence type="ECO:0000313" key="2">
    <source>
        <dbReference type="EMBL" id="PIK46648.1"/>
    </source>
</evidence>
<dbReference type="AlphaFoldDB" id="A0A2G8KF60"/>
<feature type="domain" description="Serine-threonine/tyrosine-protein kinase catalytic" evidence="1">
    <location>
        <begin position="19"/>
        <end position="89"/>
    </location>
</feature>
<dbReference type="Gene3D" id="1.10.510.10">
    <property type="entry name" value="Transferase(Phosphotransferase) domain 1"/>
    <property type="match status" value="1"/>
</dbReference>
<accession>A0A2G8KF60</accession>
<dbReference type="SUPFAM" id="SSF56112">
    <property type="entry name" value="Protein kinase-like (PK-like)"/>
    <property type="match status" value="1"/>
</dbReference>
<organism evidence="2 3">
    <name type="scientific">Stichopus japonicus</name>
    <name type="common">Sea cucumber</name>
    <dbReference type="NCBI Taxonomy" id="307972"/>
    <lineage>
        <taxon>Eukaryota</taxon>
        <taxon>Metazoa</taxon>
        <taxon>Echinodermata</taxon>
        <taxon>Eleutherozoa</taxon>
        <taxon>Echinozoa</taxon>
        <taxon>Holothuroidea</taxon>
        <taxon>Aspidochirotacea</taxon>
        <taxon>Aspidochirotida</taxon>
        <taxon>Stichopodidae</taxon>
        <taxon>Apostichopus</taxon>
    </lineage>
</organism>
<evidence type="ECO:0000313" key="3">
    <source>
        <dbReference type="Proteomes" id="UP000230750"/>
    </source>
</evidence>